<evidence type="ECO:0000256" key="1">
    <source>
        <dbReference type="ARBA" id="ARBA00023015"/>
    </source>
</evidence>
<dbReference type="OrthoDB" id="8535430at2"/>
<dbReference type="GO" id="GO:0000976">
    <property type="term" value="F:transcription cis-regulatory region binding"/>
    <property type="evidence" value="ECO:0007669"/>
    <property type="project" value="TreeGrafter"/>
</dbReference>
<dbReference type="Pfam" id="PF00440">
    <property type="entry name" value="TetR_N"/>
    <property type="match status" value="1"/>
</dbReference>
<keyword evidence="7" id="KW-1185">Reference proteome</keyword>
<evidence type="ECO:0000313" key="6">
    <source>
        <dbReference type="EMBL" id="KXI29305.1"/>
    </source>
</evidence>
<protein>
    <recommendedName>
        <fullName evidence="5">HTH tetR-type domain-containing protein</fullName>
    </recommendedName>
</protein>
<evidence type="ECO:0000256" key="2">
    <source>
        <dbReference type="ARBA" id="ARBA00023125"/>
    </source>
</evidence>
<keyword evidence="1" id="KW-0805">Transcription regulation</keyword>
<dbReference type="SUPFAM" id="SSF46689">
    <property type="entry name" value="Homeodomain-like"/>
    <property type="match status" value="1"/>
</dbReference>
<dbReference type="EMBL" id="LSNE01000005">
    <property type="protein sequence ID" value="KXI29305.1"/>
    <property type="molecule type" value="Genomic_DNA"/>
</dbReference>
<dbReference type="PANTHER" id="PTHR30055:SF146">
    <property type="entry name" value="HTH-TYPE TRANSCRIPTIONAL DUAL REGULATOR CECR"/>
    <property type="match status" value="1"/>
</dbReference>
<evidence type="ECO:0000259" key="5">
    <source>
        <dbReference type="PROSITE" id="PS50977"/>
    </source>
</evidence>
<dbReference type="Gene3D" id="1.10.10.60">
    <property type="entry name" value="Homeodomain-like"/>
    <property type="match status" value="1"/>
</dbReference>
<gene>
    <name evidence="6" type="ORF">AX660_14280</name>
</gene>
<feature type="DNA-binding region" description="H-T-H motif" evidence="4">
    <location>
        <begin position="45"/>
        <end position="64"/>
    </location>
</feature>
<dbReference type="Gene3D" id="1.10.357.10">
    <property type="entry name" value="Tetracycline Repressor, domain 2"/>
    <property type="match status" value="1"/>
</dbReference>
<evidence type="ECO:0000313" key="7">
    <source>
        <dbReference type="Proteomes" id="UP000070299"/>
    </source>
</evidence>
<dbReference type="InterPro" id="IPR039536">
    <property type="entry name" value="TetR_C_Proteobacteria"/>
</dbReference>
<reference evidence="7" key="1">
    <citation type="submission" date="2016-02" db="EMBL/GenBank/DDBJ databases">
        <authorList>
            <person name="Schultz-Johansen M."/>
            <person name="Glaring M.A."/>
            <person name="Bech P.K."/>
            <person name="Stougaard P."/>
        </authorList>
    </citation>
    <scope>NUCLEOTIDE SEQUENCE [LARGE SCALE GENOMIC DNA]</scope>
    <source>
        <strain evidence="7">S66</strain>
    </source>
</reference>
<evidence type="ECO:0000256" key="4">
    <source>
        <dbReference type="PROSITE-ProRule" id="PRU00335"/>
    </source>
</evidence>
<dbReference type="GO" id="GO:0003700">
    <property type="term" value="F:DNA-binding transcription factor activity"/>
    <property type="evidence" value="ECO:0007669"/>
    <property type="project" value="TreeGrafter"/>
</dbReference>
<dbReference type="PRINTS" id="PR00455">
    <property type="entry name" value="HTHTETR"/>
</dbReference>
<dbReference type="AlphaFoldDB" id="A0A136A242"/>
<evidence type="ECO:0000256" key="3">
    <source>
        <dbReference type="ARBA" id="ARBA00023163"/>
    </source>
</evidence>
<organism evidence="6 7">
    <name type="scientific">Paraglaciecola hydrolytica</name>
    <dbReference type="NCBI Taxonomy" id="1799789"/>
    <lineage>
        <taxon>Bacteria</taxon>
        <taxon>Pseudomonadati</taxon>
        <taxon>Pseudomonadota</taxon>
        <taxon>Gammaproteobacteria</taxon>
        <taxon>Alteromonadales</taxon>
        <taxon>Alteromonadaceae</taxon>
        <taxon>Paraglaciecola</taxon>
    </lineage>
</organism>
<sequence length="214" mass="24305">MSQCELSKAITKLIKPGRPKSIEKRDSILAAAQKLILELGYSATTMDLVATEAKVSKQTVYSHFSNKETLFTAIVILKCQQHQITEQPHTDKQEIFETLYKIGRQIVSLLQQADVVAMYRVVIAEVGSNPQVAKLFYEAGPQQSKQMLADYLLSQAEFKFSREDSYVWAMTYLNMLKGDFHMRSILGLSYELSDEQQQQLVSKSVANFKKLLLN</sequence>
<name>A0A136A242_9ALTE</name>
<dbReference type="Pfam" id="PF14246">
    <property type="entry name" value="TetR_C_7"/>
    <property type="match status" value="1"/>
</dbReference>
<keyword evidence="3" id="KW-0804">Transcription</keyword>
<dbReference type="RefSeq" id="WP_068376528.1">
    <property type="nucleotide sequence ID" value="NZ_LSNE01000005.1"/>
</dbReference>
<dbReference type="InterPro" id="IPR050109">
    <property type="entry name" value="HTH-type_TetR-like_transc_reg"/>
</dbReference>
<dbReference type="Proteomes" id="UP000070299">
    <property type="component" value="Unassembled WGS sequence"/>
</dbReference>
<keyword evidence="2 4" id="KW-0238">DNA-binding</keyword>
<accession>A0A136A242</accession>
<proteinExistence type="predicted"/>
<dbReference type="STRING" id="1799789.AX660_14280"/>
<dbReference type="InterPro" id="IPR001647">
    <property type="entry name" value="HTH_TetR"/>
</dbReference>
<comment type="caution">
    <text evidence="6">The sequence shown here is derived from an EMBL/GenBank/DDBJ whole genome shotgun (WGS) entry which is preliminary data.</text>
</comment>
<dbReference type="InterPro" id="IPR009057">
    <property type="entry name" value="Homeodomain-like_sf"/>
</dbReference>
<dbReference type="PROSITE" id="PS50977">
    <property type="entry name" value="HTH_TETR_2"/>
    <property type="match status" value="1"/>
</dbReference>
<dbReference type="PANTHER" id="PTHR30055">
    <property type="entry name" value="HTH-TYPE TRANSCRIPTIONAL REGULATOR RUTR"/>
    <property type="match status" value="1"/>
</dbReference>
<feature type="domain" description="HTH tetR-type" evidence="5">
    <location>
        <begin position="22"/>
        <end position="82"/>
    </location>
</feature>
<dbReference type="FunFam" id="1.10.10.60:FF:000141">
    <property type="entry name" value="TetR family transcriptional regulator"/>
    <property type="match status" value="1"/>
</dbReference>